<evidence type="ECO:0000313" key="2">
    <source>
        <dbReference type="Proteomes" id="UP001465976"/>
    </source>
</evidence>
<evidence type="ECO:0000313" key="1">
    <source>
        <dbReference type="EMBL" id="KAL0564641.1"/>
    </source>
</evidence>
<gene>
    <name evidence="1" type="ORF">V5O48_017404</name>
</gene>
<keyword evidence="2" id="KW-1185">Reference proteome</keyword>
<name>A0ABR3EPB0_9AGAR</name>
<organism evidence="1 2">
    <name type="scientific">Marasmius crinis-equi</name>
    <dbReference type="NCBI Taxonomy" id="585013"/>
    <lineage>
        <taxon>Eukaryota</taxon>
        <taxon>Fungi</taxon>
        <taxon>Dikarya</taxon>
        <taxon>Basidiomycota</taxon>
        <taxon>Agaricomycotina</taxon>
        <taxon>Agaricomycetes</taxon>
        <taxon>Agaricomycetidae</taxon>
        <taxon>Agaricales</taxon>
        <taxon>Marasmiineae</taxon>
        <taxon>Marasmiaceae</taxon>
        <taxon>Marasmius</taxon>
    </lineage>
</organism>
<protein>
    <submittedName>
        <fullName evidence="1">Uncharacterized protein</fullName>
    </submittedName>
</protein>
<sequence length="115" mass="13035">MFAPDADSQIKITVSPCLRHSQPRLLPAIVDEITQAGEDYTIVHTHEDCLFKVVSWDGYEERMGILWMNAKEFLMFSNLGHLARVIAQYHKDHCLSIYSDSHLIIFNAGSLATAE</sequence>
<accession>A0ABR3EPB0</accession>
<reference evidence="1 2" key="1">
    <citation type="submission" date="2024-02" db="EMBL/GenBank/DDBJ databases">
        <title>A draft genome for the cacao thread blight pathogen Marasmius crinis-equi.</title>
        <authorList>
            <person name="Cohen S.P."/>
            <person name="Baruah I.K."/>
            <person name="Amoako-Attah I."/>
            <person name="Bukari Y."/>
            <person name="Meinhardt L.W."/>
            <person name="Bailey B.A."/>
        </authorList>
    </citation>
    <scope>NUCLEOTIDE SEQUENCE [LARGE SCALE GENOMIC DNA]</scope>
    <source>
        <strain evidence="1 2">GH-76</strain>
    </source>
</reference>
<proteinExistence type="predicted"/>
<comment type="caution">
    <text evidence="1">The sequence shown here is derived from an EMBL/GenBank/DDBJ whole genome shotgun (WGS) entry which is preliminary data.</text>
</comment>
<dbReference type="Proteomes" id="UP001465976">
    <property type="component" value="Unassembled WGS sequence"/>
</dbReference>
<dbReference type="EMBL" id="JBAHYK010002658">
    <property type="protein sequence ID" value="KAL0564641.1"/>
    <property type="molecule type" value="Genomic_DNA"/>
</dbReference>